<gene>
    <name evidence="2" type="ORF">JEQ07_23860</name>
</gene>
<dbReference type="Proteomes" id="UP000639004">
    <property type="component" value="Unassembled WGS sequence"/>
</dbReference>
<protein>
    <recommendedName>
        <fullName evidence="4">Lipoprotein</fullName>
    </recommendedName>
</protein>
<evidence type="ECO:0000256" key="1">
    <source>
        <dbReference type="SAM" id="SignalP"/>
    </source>
</evidence>
<evidence type="ECO:0008006" key="4">
    <source>
        <dbReference type="Google" id="ProtNLM"/>
    </source>
</evidence>
<feature type="chain" id="PRO_5047485914" description="Lipoprotein" evidence="1">
    <location>
        <begin position="21"/>
        <end position="56"/>
    </location>
</feature>
<feature type="signal peptide" evidence="1">
    <location>
        <begin position="1"/>
        <end position="20"/>
    </location>
</feature>
<accession>A0ABS0TZ76</accession>
<evidence type="ECO:0000313" key="3">
    <source>
        <dbReference type="Proteomes" id="UP000639004"/>
    </source>
</evidence>
<comment type="caution">
    <text evidence="2">The sequence shown here is derived from an EMBL/GenBank/DDBJ whole genome shotgun (WGS) entry which is preliminary data.</text>
</comment>
<reference evidence="2 3" key="1">
    <citation type="submission" date="2020-12" db="EMBL/GenBank/DDBJ databases">
        <title>Enhanced detection system for hospital associated transmission using whole genome sequencing surveillance.</title>
        <authorList>
            <person name="Harrison L.H."/>
            <person name="Van Tyne D."/>
            <person name="Marsh J.W."/>
            <person name="Griffith M.P."/>
            <person name="Snyder D.J."/>
            <person name="Cooper V.S."/>
            <person name="Mustapha M."/>
        </authorList>
    </citation>
    <scope>NUCLEOTIDE SEQUENCE [LARGE SCALE GENOMIC DNA]</scope>
    <source>
        <strain evidence="2 3">SER00238</strain>
    </source>
</reference>
<sequence length="56" mass="5946">MKTPQLKPILFALLSSLLLAGCVSQRIGVQITSTSPMSVTRVMVNGNAVVMCRVGK</sequence>
<organism evidence="2 3">
    <name type="scientific">Serratia proteamaculans</name>
    <dbReference type="NCBI Taxonomy" id="28151"/>
    <lineage>
        <taxon>Bacteria</taxon>
        <taxon>Pseudomonadati</taxon>
        <taxon>Pseudomonadota</taxon>
        <taxon>Gammaproteobacteria</taxon>
        <taxon>Enterobacterales</taxon>
        <taxon>Yersiniaceae</taxon>
        <taxon>Serratia</taxon>
    </lineage>
</organism>
<keyword evidence="1" id="KW-0732">Signal</keyword>
<keyword evidence="3" id="KW-1185">Reference proteome</keyword>
<proteinExistence type="predicted"/>
<dbReference type="PROSITE" id="PS51257">
    <property type="entry name" value="PROKAR_LIPOPROTEIN"/>
    <property type="match status" value="1"/>
</dbReference>
<name>A0ABS0TZ76_SERPR</name>
<dbReference type="EMBL" id="JAEHSL010000035">
    <property type="protein sequence ID" value="MBI6183417.1"/>
    <property type="molecule type" value="Genomic_DNA"/>
</dbReference>
<dbReference type="RefSeq" id="WP_198642612.1">
    <property type="nucleotide sequence ID" value="NZ_JAEHSL010000035.1"/>
</dbReference>
<evidence type="ECO:0000313" key="2">
    <source>
        <dbReference type="EMBL" id="MBI6183417.1"/>
    </source>
</evidence>